<dbReference type="AlphaFoldDB" id="A0A176YW72"/>
<sequence length="793" mass="80261">MWATAPAHAACDQSGTSVTCSGTATAGFGDGTQNGYTVTVQPDASIALGAIVNGIWLNQNNTVTNNGTITTGDNSSAIRGDGGGNTVTNNGLISVGAQSNGILVSGIGNAVTNNGTITSSSFNVFGIDLSTAGSVATNIGTITLTGSASNGFNILGVNNNVLNSGTITVGNSASTNDIGVALRANITFTNTGTINALGGNSSGVNVFGDGDTIVNKGVIRGTSGLFIIGMNESIVNNGTIATTSAGGSVLGLMAQSSLTNNGTIDGRLLVNDPFNTNTFTNAGLVTITDPSTPVGTAHLFPGTFTQTATGVLALRVNAAGAADTFTTTTANLGGTLRAVIQPGTYAPTTLYSGVLTATNPLNGRFDQVTTSSAFYSAAATYNSTSVDLTLTRSGFGAVAGETANQRAVGNALEAGYSPSLTGAAAAFYSNLLQAGSVRVLDQLSGEGTSGTQNTAFAVGSLFGQTMDGQMDAWRAGHRGDAAGSGALGYASERPVTSAFNALKAPPRVEPQWHAWASGFGGNQSLSGDASIGSAGFSDRIAGGAAGVDHLLGPDLLVGIAVGGSSATFNVDERLTSGRLDGAHLGGYAMQRFGVTYLSGQLAYSHFNNSTTRTITGIGADEVAKGSFGSDQFGGRLEVGRSYDFGTVTVTPFAAIQAARLWQEGYTETSVTGAGPGVLGLSYASRGVSSLPTFLGSKFDARFTLGNGMMWMPFGSLAWVHEFSPNRDVTASLISMPVPAFTVEGARAASDAGRVELGSRLVLNRWSELSARFTGEFSSAGQSYAGTGTFRVNW</sequence>
<dbReference type="EMBL" id="LSEF01000089">
    <property type="protein sequence ID" value="OAF11636.1"/>
    <property type="molecule type" value="Genomic_DNA"/>
</dbReference>
<dbReference type="PROSITE" id="PS51208">
    <property type="entry name" value="AUTOTRANSPORTER"/>
    <property type="match status" value="1"/>
</dbReference>
<proteinExistence type="predicted"/>
<gene>
    <name evidence="2" type="ORF">AXW67_22805</name>
</gene>
<name>A0A176YW72_9BRAD</name>
<dbReference type="Proteomes" id="UP000077173">
    <property type="component" value="Unassembled WGS sequence"/>
</dbReference>
<dbReference type="SUPFAM" id="SSF103515">
    <property type="entry name" value="Autotransporter"/>
    <property type="match status" value="1"/>
</dbReference>
<evidence type="ECO:0000313" key="2">
    <source>
        <dbReference type="EMBL" id="OAF11636.1"/>
    </source>
</evidence>
<evidence type="ECO:0000259" key="1">
    <source>
        <dbReference type="PROSITE" id="PS51208"/>
    </source>
</evidence>
<dbReference type="Gene3D" id="2.40.128.130">
    <property type="entry name" value="Autotransporter beta-domain"/>
    <property type="match status" value="1"/>
</dbReference>
<feature type="domain" description="Autotransporter" evidence="1">
    <location>
        <begin position="507"/>
        <end position="793"/>
    </location>
</feature>
<dbReference type="GO" id="GO:0019867">
    <property type="term" value="C:outer membrane"/>
    <property type="evidence" value="ECO:0007669"/>
    <property type="project" value="InterPro"/>
</dbReference>
<reference evidence="2 3" key="1">
    <citation type="submission" date="2016-02" db="EMBL/GenBank/DDBJ databases">
        <title>Draft genome sequence of the strain BR 10247T Bradyrhizobium neotropicale isolated from nodules of Centrolobium paraense.</title>
        <authorList>
            <person name="Simoes-Araujo J.L."/>
            <person name="Barauna A.C."/>
            <person name="Silva K."/>
            <person name="Zilli J.E."/>
        </authorList>
    </citation>
    <scope>NUCLEOTIDE SEQUENCE [LARGE SCALE GENOMIC DNA]</scope>
    <source>
        <strain evidence="2 3">BR 10247</strain>
    </source>
</reference>
<keyword evidence="3" id="KW-1185">Reference proteome</keyword>
<dbReference type="NCBIfam" id="TIGR01414">
    <property type="entry name" value="autotrans_barl"/>
    <property type="match status" value="1"/>
</dbReference>
<protein>
    <recommendedName>
        <fullName evidence="1">Autotransporter domain-containing protein</fullName>
    </recommendedName>
</protein>
<dbReference type="Pfam" id="PF03797">
    <property type="entry name" value="Autotransporter"/>
    <property type="match status" value="1"/>
</dbReference>
<dbReference type="InterPro" id="IPR006315">
    <property type="entry name" value="OM_autotransptr_brl_dom"/>
</dbReference>
<dbReference type="InterPro" id="IPR005546">
    <property type="entry name" value="Autotransporte_beta"/>
</dbReference>
<accession>A0A176YW72</accession>
<comment type="caution">
    <text evidence="2">The sequence shown here is derived from an EMBL/GenBank/DDBJ whole genome shotgun (WGS) entry which is preliminary data.</text>
</comment>
<dbReference type="SMART" id="SM00869">
    <property type="entry name" value="Autotransporter"/>
    <property type="match status" value="1"/>
</dbReference>
<evidence type="ECO:0000313" key="3">
    <source>
        <dbReference type="Proteomes" id="UP000077173"/>
    </source>
</evidence>
<dbReference type="InterPro" id="IPR036709">
    <property type="entry name" value="Autotransporte_beta_dom_sf"/>
</dbReference>
<organism evidence="2 3">
    <name type="scientific">Bradyrhizobium neotropicale</name>
    <dbReference type="NCBI Taxonomy" id="1497615"/>
    <lineage>
        <taxon>Bacteria</taxon>
        <taxon>Pseudomonadati</taxon>
        <taxon>Pseudomonadota</taxon>
        <taxon>Alphaproteobacteria</taxon>
        <taxon>Hyphomicrobiales</taxon>
        <taxon>Nitrobacteraceae</taxon>
        <taxon>Bradyrhizobium</taxon>
    </lineage>
</organism>